<organism evidence="2">
    <name type="scientific">marine metagenome</name>
    <dbReference type="NCBI Taxonomy" id="408172"/>
    <lineage>
        <taxon>unclassified sequences</taxon>
        <taxon>metagenomes</taxon>
        <taxon>ecological metagenomes</taxon>
    </lineage>
</organism>
<keyword evidence="1" id="KW-1133">Transmembrane helix</keyword>
<keyword evidence="1" id="KW-0812">Transmembrane</keyword>
<reference evidence="2" key="1">
    <citation type="submission" date="2018-05" db="EMBL/GenBank/DDBJ databases">
        <authorList>
            <person name="Lanie J.A."/>
            <person name="Ng W.-L."/>
            <person name="Kazmierczak K.M."/>
            <person name="Andrzejewski T.M."/>
            <person name="Davidsen T.M."/>
            <person name="Wayne K.J."/>
            <person name="Tettelin H."/>
            <person name="Glass J.I."/>
            <person name="Rusch D."/>
            <person name="Podicherti R."/>
            <person name="Tsui H.-C.T."/>
            <person name="Winkler M.E."/>
        </authorList>
    </citation>
    <scope>NUCLEOTIDE SEQUENCE</scope>
</reference>
<keyword evidence="1" id="KW-0472">Membrane</keyword>
<sequence length="76" mass="8655">MISSFFGCFGFTLISSFFGCFGLSLVFLNLDFEGNDGCLFSDANFSRNRANCSLILFTFFSFLESRLSLFFIKNHQ</sequence>
<protein>
    <submittedName>
        <fullName evidence="2">Uncharacterized protein</fullName>
    </submittedName>
</protein>
<dbReference type="EMBL" id="UINC01149474">
    <property type="protein sequence ID" value="SVD41978.1"/>
    <property type="molecule type" value="Genomic_DNA"/>
</dbReference>
<dbReference type="AlphaFoldDB" id="A0A382V7T2"/>
<accession>A0A382V7T2</accession>
<gene>
    <name evidence="2" type="ORF">METZ01_LOCUS394832</name>
</gene>
<feature type="transmembrane region" description="Helical" evidence="1">
    <location>
        <begin position="7"/>
        <end position="28"/>
    </location>
</feature>
<name>A0A382V7T2_9ZZZZ</name>
<proteinExistence type="predicted"/>
<feature type="transmembrane region" description="Helical" evidence="1">
    <location>
        <begin position="48"/>
        <end position="72"/>
    </location>
</feature>
<evidence type="ECO:0000313" key="2">
    <source>
        <dbReference type="EMBL" id="SVD41978.1"/>
    </source>
</evidence>
<evidence type="ECO:0000256" key="1">
    <source>
        <dbReference type="SAM" id="Phobius"/>
    </source>
</evidence>